<gene>
    <name evidence="1" type="ORF">SNAT2548_LOCUS14339</name>
</gene>
<name>A0A812N2Q3_9DINO</name>
<dbReference type="EMBL" id="CAJNDS010001657">
    <property type="protein sequence ID" value="CAE7270264.1"/>
    <property type="molecule type" value="Genomic_DNA"/>
</dbReference>
<dbReference type="Proteomes" id="UP000604046">
    <property type="component" value="Unassembled WGS sequence"/>
</dbReference>
<reference evidence="1" key="1">
    <citation type="submission" date="2021-02" db="EMBL/GenBank/DDBJ databases">
        <authorList>
            <person name="Dougan E. K."/>
            <person name="Rhodes N."/>
            <person name="Thang M."/>
            <person name="Chan C."/>
        </authorList>
    </citation>
    <scope>NUCLEOTIDE SEQUENCE</scope>
</reference>
<dbReference type="AlphaFoldDB" id="A0A812N2Q3"/>
<evidence type="ECO:0000313" key="1">
    <source>
        <dbReference type="EMBL" id="CAE7270264.1"/>
    </source>
</evidence>
<sequence length="76" mass="9171">MCEVRLMREDPSLEVRKMAEQVLNMKDWKVPHWMNIQQPAWRERVKRSVANGGKGTRKGKNSEGKLYKRYWEKLPR</sequence>
<dbReference type="OrthoDB" id="440522at2759"/>
<organism evidence="1 2">
    <name type="scientific">Symbiodinium natans</name>
    <dbReference type="NCBI Taxonomy" id="878477"/>
    <lineage>
        <taxon>Eukaryota</taxon>
        <taxon>Sar</taxon>
        <taxon>Alveolata</taxon>
        <taxon>Dinophyceae</taxon>
        <taxon>Suessiales</taxon>
        <taxon>Symbiodiniaceae</taxon>
        <taxon>Symbiodinium</taxon>
    </lineage>
</organism>
<comment type="caution">
    <text evidence="1">The sequence shown here is derived from an EMBL/GenBank/DDBJ whole genome shotgun (WGS) entry which is preliminary data.</text>
</comment>
<protein>
    <submittedName>
        <fullName evidence="1">Uncharacterized protein</fullName>
    </submittedName>
</protein>
<accession>A0A812N2Q3</accession>
<proteinExistence type="predicted"/>
<keyword evidence="2" id="KW-1185">Reference proteome</keyword>
<evidence type="ECO:0000313" key="2">
    <source>
        <dbReference type="Proteomes" id="UP000604046"/>
    </source>
</evidence>